<dbReference type="GO" id="GO:0007166">
    <property type="term" value="P:cell surface receptor signaling pathway"/>
    <property type="evidence" value="ECO:0007669"/>
    <property type="project" value="InterPro"/>
</dbReference>
<feature type="signal peptide" evidence="11">
    <location>
        <begin position="1"/>
        <end position="21"/>
    </location>
</feature>
<dbReference type="SUPFAM" id="SSF81321">
    <property type="entry name" value="Family A G protein-coupled receptor-like"/>
    <property type="match status" value="1"/>
</dbReference>
<dbReference type="GO" id="GO:0008528">
    <property type="term" value="F:G protein-coupled peptide receptor activity"/>
    <property type="evidence" value="ECO:0007669"/>
    <property type="project" value="TreeGrafter"/>
</dbReference>
<feature type="domain" description="G-protein coupled receptors family 2 profile 2" evidence="12">
    <location>
        <begin position="135"/>
        <end position="403"/>
    </location>
</feature>
<evidence type="ECO:0000256" key="8">
    <source>
        <dbReference type="ARBA" id="ARBA00023170"/>
    </source>
</evidence>
<dbReference type="AlphaFoldDB" id="R4FKF4"/>
<dbReference type="Pfam" id="PF00002">
    <property type="entry name" value="7tm_2"/>
    <property type="match status" value="1"/>
</dbReference>
<feature type="transmembrane region" description="Helical" evidence="10">
    <location>
        <begin position="171"/>
        <end position="189"/>
    </location>
</feature>
<accession>R4FKF4</accession>
<feature type="transmembrane region" description="Helical" evidence="10">
    <location>
        <begin position="379"/>
        <end position="401"/>
    </location>
</feature>
<evidence type="ECO:0000256" key="6">
    <source>
        <dbReference type="ARBA" id="ARBA00023040"/>
    </source>
</evidence>
<dbReference type="InterPro" id="IPR000832">
    <property type="entry name" value="GPCR_2_secretin-like"/>
</dbReference>
<dbReference type="CDD" id="cd15039">
    <property type="entry name" value="7tmB3_Methuselah-like"/>
    <property type="match status" value="1"/>
</dbReference>
<evidence type="ECO:0000256" key="5">
    <source>
        <dbReference type="ARBA" id="ARBA00022989"/>
    </source>
</evidence>
<evidence type="ECO:0000259" key="12">
    <source>
        <dbReference type="PROSITE" id="PS50261"/>
    </source>
</evidence>
<keyword evidence="8 13" id="KW-0675">Receptor</keyword>
<keyword evidence="7 10" id="KW-0472">Membrane</keyword>
<keyword evidence="3 10" id="KW-0812">Transmembrane</keyword>
<proteinExistence type="evidence at transcript level"/>
<evidence type="ECO:0000313" key="13">
    <source>
        <dbReference type="EMBL" id="JAA75637.1"/>
    </source>
</evidence>
<dbReference type="Gene3D" id="2.170.180.11">
    <property type="entry name" value="Methuselah ectodomain, domain 2"/>
    <property type="match status" value="1"/>
</dbReference>
<dbReference type="GO" id="GO:0005886">
    <property type="term" value="C:plasma membrane"/>
    <property type="evidence" value="ECO:0007669"/>
    <property type="project" value="TreeGrafter"/>
</dbReference>
<keyword evidence="5 10" id="KW-1133">Transmembrane helix</keyword>
<dbReference type="InterPro" id="IPR017981">
    <property type="entry name" value="GPCR_2-like_7TM"/>
</dbReference>
<dbReference type="InterPro" id="IPR023311">
    <property type="entry name" value="Methusela_ecto_dom_2"/>
</dbReference>
<dbReference type="EMBL" id="GAHY01001873">
    <property type="protein sequence ID" value="JAA75637.1"/>
    <property type="molecule type" value="mRNA"/>
</dbReference>
<feature type="chain" id="PRO_5004365564" evidence="11">
    <location>
        <begin position="22"/>
        <end position="435"/>
    </location>
</feature>
<feature type="transmembrane region" description="Helical" evidence="10">
    <location>
        <begin position="249"/>
        <end position="267"/>
    </location>
</feature>
<comment type="subcellular location">
    <subcellularLocation>
        <location evidence="1">Membrane</location>
        <topology evidence="1">Multi-pass membrane protein</topology>
    </subcellularLocation>
</comment>
<evidence type="ECO:0000256" key="4">
    <source>
        <dbReference type="ARBA" id="ARBA00022729"/>
    </source>
</evidence>
<sequence length="435" mass="49545">MSWTIDHMFLIFCILLLPVDGVEVPKCCPQGYLWLQNCTSSNNSLVNPYLPENGQESIHQPLDCGIQGSYYLDPLLYPKSDAYQLLENSSLFLNASEIVLSPQQYCMELINSTGKVQPVLCFAEEAETVDRNENTYGIYSFGMIISIPFLLVTFIVYLLERDLQTLHGRCMTNHVFALLMSYVCLGYLQQFTTSLSESACTFLGFSVQYFFLATFFWLNVMCIDIYWAFSSVRTRGGRPGGDLRKLLLYSLYAWGMPLLILLATVAVDFSDAVPKMSPFKPNVGTNKCFFEGRSAAYLYFYGPMALLICANMVLFGVTAYRIWSTSRETAALNRGDSRRHSDKQENERFKLYVKLFLVMGINWAAELISFIVGEGVPHYLWYVTDLTNTLQGVFIFIIFVWKRRVRFALKTALCNKFTRGSTSSTISRKTISSRL</sequence>
<dbReference type="VEuPathDB" id="VectorBase:RPRC002144"/>
<reference evidence="13" key="1">
    <citation type="submission" date="2013-04" db="EMBL/GenBank/DDBJ databases">
        <title>An insight into the transcriptome of the digestive tract of the blood sucking bug, Rhodnius prolixus.</title>
        <authorList>
            <person name="Ribeiro J.M.C."/>
            <person name="Genta F.A."/>
            <person name="Sorgine M.H.F."/>
            <person name="Paiva-Silva G.O."/>
            <person name="Majerowicz D."/>
            <person name="Medeiros M."/>
            <person name="Koerich L."/>
            <person name="Terra W.R."/>
            <person name="Ferreira C."/>
            <person name="Pimentel A.C."/>
            <person name="Bisch P.M."/>
            <person name="Diniz M.M.P."/>
            <person name="Nascimento R."/>
            <person name="Salmon D."/>
            <person name="Silber A.M."/>
            <person name="Alves M."/>
            <person name="Oliveira M.F."/>
            <person name="Gondim K.C."/>
            <person name="Silva Neto M.A.C."/>
            <person name="Atella G.C."/>
            <person name="Araujo H."/>
            <person name="Dias F.S."/>
            <person name="Polycarpo C.R."/>
            <person name="Fampa P."/>
            <person name="Melo A.C."/>
            <person name="Tanaka A.S."/>
            <person name="Balczun C."/>
            <person name="Oliveira J.H.M."/>
            <person name="Goncalves R."/>
            <person name="Lazoski C."/>
            <person name="Pereira M.A."/>
            <person name="Rivera-Pomar R."/>
            <person name="Diambra L."/>
            <person name="Schaub G.A."/>
            <person name="Garcia E.S."/>
            <person name="Azambuja P."/>
            <person name="Braz G.R.C."/>
            <person name="Oliveira P.L."/>
        </authorList>
    </citation>
    <scope>NUCLEOTIDE SEQUENCE</scope>
</reference>
<feature type="transmembrane region" description="Helical" evidence="10">
    <location>
        <begin position="209"/>
        <end position="229"/>
    </location>
</feature>
<evidence type="ECO:0000256" key="2">
    <source>
        <dbReference type="ARBA" id="ARBA00008979"/>
    </source>
</evidence>
<dbReference type="PANTHER" id="PTHR47154:SF2">
    <property type="entry name" value="G-PROTEIN COUPLED RECEPTOR MTH-RELATED"/>
    <property type="match status" value="1"/>
</dbReference>
<evidence type="ECO:0000256" key="3">
    <source>
        <dbReference type="ARBA" id="ARBA00022692"/>
    </source>
</evidence>
<organism evidence="13">
    <name type="scientific">Rhodnius prolixus</name>
    <name type="common">Triatomid bug</name>
    <dbReference type="NCBI Taxonomy" id="13249"/>
    <lineage>
        <taxon>Eukaryota</taxon>
        <taxon>Metazoa</taxon>
        <taxon>Ecdysozoa</taxon>
        <taxon>Arthropoda</taxon>
        <taxon>Hexapoda</taxon>
        <taxon>Insecta</taxon>
        <taxon>Pterygota</taxon>
        <taxon>Neoptera</taxon>
        <taxon>Paraneoptera</taxon>
        <taxon>Hemiptera</taxon>
        <taxon>Heteroptera</taxon>
        <taxon>Panheteroptera</taxon>
        <taxon>Cimicomorpha</taxon>
        <taxon>Reduviidae</taxon>
        <taxon>Triatominae</taxon>
        <taxon>Rhodnius</taxon>
    </lineage>
</organism>
<evidence type="ECO:0000256" key="1">
    <source>
        <dbReference type="ARBA" id="ARBA00004141"/>
    </source>
</evidence>
<evidence type="ECO:0000256" key="7">
    <source>
        <dbReference type="ARBA" id="ARBA00023136"/>
    </source>
</evidence>
<comment type="similarity">
    <text evidence="2">Belongs to the G-protein coupled receptor 2 family. Mth subfamily.</text>
</comment>
<feature type="transmembrane region" description="Helical" evidence="10">
    <location>
        <begin position="351"/>
        <end position="373"/>
    </location>
</feature>
<keyword evidence="4 11" id="KW-0732">Signal</keyword>
<dbReference type="InterPro" id="IPR036272">
    <property type="entry name" value="Methuselah_N_sf"/>
</dbReference>
<name>R4FKF4_RHOPR</name>
<evidence type="ECO:0000256" key="11">
    <source>
        <dbReference type="SAM" id="SignalP"/>
    </source>
</evidence>
<protein>
    <submittedName>
        <fullName evidence="13">Putative class b secretin-like g-protein coupled receptor gprmth1</fullName>
    </submittedName>
</protein>
<dbReference type="InterPro" id="IPR051384">
    <property type="entry name" value="Mth_GPCR"/>
</dbReference>
<feature type="transmembrane region" description="Helical" evidence="10">
    <location>
        <begin position="299"/>
        <end position="323"/>
    </location>
</feature>
<evidence type="ECO:0000256" key="10">
    <source>
        <dbReference type="SAM" id="Phobius"/>
    </source>
</evidence>
<dbReference type="PROSITE" id="PS50261">
    <property type="entry name" value="G_PROTEIN_RECEP_F2_4"/>
    <property type="match status" value="1"/>
</dbReference>
<evidence type="ECO:0000256" key="9">
    <source>
        <dbReference type="ARBA" id="ARBA00023224"/>
    </source>
</evidence>
<dbReference type="Gene3D" id="1.20.1070.10">
    <property type="entry name" value="Rhodopsin 7-helix transmembrane proteins"/>
    <property type="match status" value="1"/>
</dbReference>
<dbReference type="SUPFAM" id="SSF63877">
    <property type="entry name" value="Methuselah ectodomain"/>
    <property type="match status" value="1"/>
</dbReference>
<feature type="transmembrane region" description="Helical" evidence="10">
    <location>
        <begin position="136"/>
        <end position="159"/>
    </location>
</feature>
<keyword evidence="6" id="KW-0297">G-protein coupled receptor</keyword>
<keyword evidence="9" id="KW-0807">Transducer</keyword>
<dbReference type="PANTHER" id="PTHR47154">
    <property type="entry name" value="G-PROTEIN COUPLED RECEPTOR MTH-RELATED"/>
    <property type="match status" value="1"/>
</dbReference>